<dbReference type="Gene3D" id="2.60.40.640">
    <property type="match status" value="2"/>
</dbReference>
<dbReference type="EMBL" id="CAJHNH020004537">
    <property type="protein sequence ID" value="CAG5131224.1"/>
    <property type="molecule type" value="Genomic_DNA"/>
</dbReference>
<dbReference type="Proteomes" id="UP000678393">
    <property type="component" value="Unassembled WGS sequence"/>
</dbReference>
<dbReference type="Pfam" id="PF00339">
    <property type="entry name" value="Arrestin_N"/>
    <property type="match status" value="1"/>
</dbReference>
<dbReference type="GO" id="GO:0015031">
    <property type="term" value="P:protein transport"/>
    <property type="evidence" value="ECO:0007669"/>
    <property type="project" value="TreeGrafter"/>
</dbReference>
<proteinExistence type="inferred from homology"/>
<accession>A0A8S3ZNM7</accession>
<gene>
    <name evidence="3" type="ORF">CUNI_LOCUS16782</name>
</gene>
<dbReference type="GO" id="GO:0005737">
    <property type="term" value="C:cytoplasm"/>
    <property type="evidence" value="ECO:0007669"/>
    <property type="project" value="TreeGrafter"/>
</dbReference>
<dbReference type="Pfam" id="PF02752">
    <property type="entry name" value="Arrestin_C"/>
    <property type="match status" value="1"/>
</dbReference>
<comment type="similarity">
    <text evidence="1">Belongs to the arrestin family.</text>
</comment>
<dbReference type="InterPro" id="IPR014756">
    <property type="entry name" value="Ig_E-set"/>
</dbReference>
<dbReference type="InterPro" id="IPR011022">
    <property type="entry name" value="Arrestin_C-like"/>
</dbReference>
<feature type="domain" description="Arrestin C-terminal-like" evidence="2">
    <location>
        <begin position="182"/>
        <end position="312"/>
    </location>
</feature>
<dbReference type="AlphaFoldDB" id="A0A8S3ZNM7"/>
<organism evidence="3 4">
    <name type="scientific">Candidula unifasciata</name>
    <dbReference type="NCBI Taxonomy" id="100452"/>
    <lineage>
        <taxon>Eukaryota</taxon>
        <taxon>Metazoa</taxon>
        <taxon>Spiralia</taxon>
        <taxon>Lophotrochozoa</taxon>
        <taxon>Mollusca</taxon>
        <taxon>Gastropoda</taxon>
        <taxon>Heterobranchia</taxon>
        <taxon>Euthyneura</taxon>
        <taxon>Panpulmonata</taxon>
        <taxon>Eupulmonata</taxon>
        <taxon>Stylommatophora</taxon>
        <taxon>Helicina</taxon>
        <taxon>Helicoidea</taxon>
        <taxon>Geomitridae</taxon>
        <taxon>Candidula</taxon>
    </lineage>
</organism>
<dbReference type="InterPro" id="IPR014752">
    <property type="entry name" value="Arrestin-like_C"/>
</dbReference>
<dbReference type="OrthoDB" id="2333384at2759"/>
<evidence type="ECO:0000256" key="1">
    <source>
        <dbReference type="ARBA" id="ARBA00005298"/>
    </source>
</evidence>
<dbReference type="SUPFAM" id="SSF81296">
    <property type="entry name" value="E set domains"/>
    <property type="match status" value="2"/>
</dbReference>
<reference evidence="3" key="1">
    <citation type="submission" date="2021-04" db="EMBL/GenBank/DDBJ databases">
        <authorList>
            <consortium name="Molecular Ecology Group"/>
        </authorList>
    </citation>
    <scope>NUCLEOTIDE SEQUENCE</scope>
</reference>
<keyword evidence="4" id="KW-1185">Reference proteome</keyword>
<name>A0A8S3ZNM7_9EUPU</name>
<dbReference type="InterPro" id="IPR011021">
    <property type="entry name" value="Arrestin-like_N"/>
</dbReference>
<evidence type="ECO:0000313" key="4">
    <source>
        <dbReference type="Proteomes" id="UP000678393"/>
    </source>
</evidence>
<comment type="caution">
    <text evidence="3">The sequence shown here is derived from an EMBL/GenBank/DDBJ whole genome shotgun (WGS) entry which is preliminary data.</text>
</comment>
<dbReference type="PANTHER" id="PTHR11188">
    <property type="entry name" value="ARRESTIN DOMAIN CONTAINING PROTEIN"/>
    <property type="match status" value="1"/>
</dbReference>
<evidence type="ECO:0000259" key="2">
    <source>
        <dbReference type="SMART" id="SM01017"/>
    </source>
</evidence>
<sequence>MGKLKIFDISFSNLSGVFYAGTVLQGQVTVELAEPMKMRGITLRFEGKAYVHWTETQHANAAHHHRGHHTDHYTANEVYFNQDSLLCGIFPNQGSNTIDLLPGRHVYPFQFQLPNGLPSSFEGVFGHIRYTVKCTIDKPWKFDHTTKRPFTVISILDLNQQPNCLSRIQGSNQKTLCCLCCKSGPLQATFHVDRSGYVPGEAIQLFAEISNGTDRKIDKTYVDLKMITVYHAIGRSKMHVQEVARVTRPGFEAHGSDQWNGEKLVVPPLPPSFLAGCKIIDVRYILQLNVDPSGPSFDLEVPLEILIGTIPLMSVVQQFPPMPPLPPPGYSPSAPPPEAFYPTAPPIGLPDMPPPSYNECITGKVSIREEGDNEHTGGNLDYAPVYPYYNWGHTPGALPEQSGKQ</sequence>
<dbReference type="InterPro" id="IPR050357">
    <property type="entry name" value="Arrestin_domain-protein"/>
</dbReference>
<dbReference type="PANTHER" id="PTHR11188:SF176">
    <property type="entry name" value="ARRESTIN DOMAIN-CONTAINING PROTEIN 1"/>
    <property type="match status" value="1"/>
</dbReference>
<evidence type="ECO:0000313" key="3">
    <source>
        <dbReference type="EMBL" id="CAG5131224.1"/>
    </source>
</evidence>
<protein>
    <recommendedName>
        <fullName evidence="2">Arrestin C-terminal-like domain-containing protein</fullName>
    </recommendedName>
</protein>
<dbReference type="SMART" id="SM01017">
    <property type="entry name" value="Arrestin_C"/>
    <property type="match status" value="1"/>
</dbReference>